<proteinExistence type="predicted"/>
<accession>A0ABD5XB34</accession>
<dbReference type="EMBL" id="JBHTAB010000001">
    <property type="protein sequence ID" value="MFC7128486.1"/>
    <property type="molecule type" value="Genomic_DNA"/>
</dbReference>
<comment type="caution">
    <text evidence="1">The sequence shown here is derived from an EMBL/GenBank/DDBJ whole genome shotgun (WGS) entry which is preliminary data.</text>
</comment>
<gene>
    <name evidence="1" type="ORF">ACFQI8_03630</name>
</gene>
<organism evidence="1 2">
    <name type="scientific">Haloferax chudinovii</name>
    <dbReference type="NCBI Taxonomy" id="1109010"/>
    <lineage>
        <taxon>Archaea</taxon>
        <taxon>Methanobacteriati</taxon>
        <taxon>Methanobacteriota</taxon>
        <taxon>Stenosarchaea group</taxon>
        <taxon>Halobacteria</taxon>
        <taxon>Halobacteriales</taxon>
        <taxon>Haloferacaceae</taxon>
        <taxon>Haloferax</taxon>
    </lineage>
</organism>
<evidence type="ECO:0000313" key="2">
    <source>
        <dbReference type="Proteomes" id="UP001596460"/>
    </source>
</evidence>
<sequence length="59" mass="6463">MEATNYLGMQYGTLNMISGPLLVGKVDIVLLQQAALKPNYVLSKPVLREVLGRGNPTLY</sequence>
<keyword evidence="2" id="KW-1185">Reference proteome</keyword>
<dbReference type="AlphaFoldDB" id="A0ABD5XB34"/>
<reference evidence="1 2" key="1">
    <citation type="journal article" date="2019" name="Int. J. Syst. Evol. Microbiol.">
        <title>The Global Catalogue of Microorganisms (GCM) 10K type strain sequencing project: providing services to taxonomists for standard genome sequencing and annotation.</title>
        <authorList>
            <consortium name="The Broad Institute Genomics Platform"/>
            <consortium name="The Broad Institute Genome Sequencing Center for Infectious Disease"/>
            <person name="Wu L."/>
            <person name="Ma J."/>
        </authorList>
    </citation>
    <scope>NUCLEOTIDE SEQUENCE [LARGE SCALE GENOMIC DNA]</scope>
    <source>
        <strain evidence="1 2">DSM 26526</strain>
    </source>
</reference>
<name>A0ABD5XB34_9EURY</name>
<protein>
    <submittedName>
        <fullName evidence="1">Uncharacterized protein</fullName>
    </submittedName>
</protein>
<dbReference type="RefSeq" id="WP_390242849.1">
    <property type="nucleotide sequence ID" value="NZ_JBHTAB010000001.1"/>
</dbReference>
<dbReference type="Proteomes" id="UP001596460">
    <property type="component" value="Unassembled WGS sequence"/>
</dbReference>
<evidence type="ECO:0000313" key="1">
    <source>
        <dbReference type="EMBL" id="MFC7128486.1"/>
    </source>
</evidence>